<comment type="catalytic activity">
    <reaction evidence="1">
        <text>ATP + protein L-histidine = ADP + protein N-phospho-L-histidine.</text>
        <dbReference type="EC" id="2.7.13.3"/>
    </reaction>
</comment>
<gene>
    <name evidence="13" type="ORF">IEE83_09745</name>
</gene>
<dbReference type="Proteomes" id="UP000634134">
    <property type="component" value="Unassembled WGS sequence"/>
</dbReference>
<dbReference type="InterPro" id="IPR005467">
    <property type="entry name" value="His_kinase_dom"/>
</dbReference>
<reference evidence="14" key="1">
    <citation type="submission" date="2023-07" db="EMBL/GenBank/DDBJ databases">
        <title>Dyadobacter sp. nov 'subterranea' isolated from contaminted grondwater.</title>
        <authorList>
            <person name="Szabo I."/>
            <person name="Al-Omari J."/>
            <person name="Szerdahelyi S.G."/>
            <person name="Rado J."/>
        </authorList>
    </citation>
    <scope>NUCLEOTIDE SEQUENCE [LARGE SCALE GENOMIC DNA]</scope>
    <source>
        <strain evidence="14">UP-52</strain>
    </source>
</reference>
<protein>
    <recommendedName>
        <fullName evidence="3">histidine kinase</fullName>
        <ecNumber evidence="3">2.7.13.3</ecNumber>
    </recommendedName>
</protein>
<dbReference type="SUPFAM" id="SSF47384">
    <property type="entry name" value="Homodimeric domain of signal transducing histidine kinase"/>
    <property type="match status" value="1"/>
</dbReference>
<dbReference type="InterPro" id="IPR003594">
    <property type="entry name" value="HATPase_dom"/>
</dbReference>
<accession>A0ABR9W9L7</accession>
<evidence type="ECO:0000256" key="1">
    <source>
        <dbReference type="ARBA" id="ARBA00000085"/>
    </source>
</evidence>
<dbReference type="EMBL" id="JACYGY010000001">
    <property type="protein sequence ID" value="MBE9462163.1"/>
    <property type="molecule type" value="Genomic_DNA"/>
</dbReference>
<keyword evidence="9 11" id="KW-0472">Membrane</keyword>
<dbReference type="InterPro" id="IPR050351">
    <property type="entry name" value="BphY/WalK/GraS-like"/>
</dbReference>
<evidence type="ECO:0000256" key="9">
    <source>
        <dbReference type="ARBA" id="ARBA00023136"/>
    </source>
</evidence>
<evidence type="ECO:0000256" key="11">
    <source>
        <dbReference type="SAM" id="Phobius"/>
    </source>
</evidence>
<comment type="subcellular location">
    <subcellularLocation>
        <location evidence="2">Cell membrane</location>
        <topology evidence="2">Multi-pass membrane protein</topology>
    </subcellularLocation>
</comment>
<organism evidence="13 14">
    <name type="scientific">Dyadobacter subterraneus</name>
    <dbReference type="NCBI Taxonomy" id="2773304"/>
    <lineage>
        <taxon>Bacteria</taxon>
        <taxon>Pseudomonadati</taxon>
        <taxon>Bacteroidota</taxon>
        <taxon>Cytophagia</taxon>
        <taxon>Cytophagales</taxon>
        <taxon>Spirosomataceae</taxon>
        <taxon>Dyadobacter</taxon>
    </lineage>
</organism>
<feature type="transmembrane region" description="Helical" evidence="11">
    <location>
        <begin position="41"/>
        <end position="57"/>
    </location>
</feature>
<evidence type="ECO:0000256" key="3">
    <source>
        <dbReference type="ARBA" id="ARBA00012438"/>
    </source>
</evidence>
<evidence type="ECO:0000259" key="12">
    <source>
        <dbReference type="PROSITE" id="PS50109"/>
    </source>
</evidence>
<evidence type="ECO:0000256" key="4">
    <source>
        <dbReference type="ARBA" id="ARBA00022475"/>
    </source>
</evidence>
<dbReference type="PROSITE" id="PS50109">
    <property type="entry name" value="HIS_KIN"/>
    <property type="match status" value="1"/>
</dbReference>
<keyword evidence="10" id="KW-0175">Coiled coil</keyword>
<sequence length="415" mass="47075">MKKYKPVLGVLIATLLTVAVLPVRISEGQGNDPSNLVGSELVIWTMCFTTWCVTYFAQLQSKLQKWQKIALSLLLCAVISNIFYWTFNPFFEDYPTTPMRHYPLAFATLRLSIRGLLVGLVIVPIAFLFENERQSHLAELDAEKRRMKASEEQNRLLETVVSERTRTLENTLFSLRESESKLDNQVYLLSRLVASVTHDVGSPLTYVIIVANKINQLLETGRFNEASQFSKELHKTLISMSAFMNNLLEFTKTQVRSESILLTHIDLPALINEKVLLFEGIISQKNNRLLLDFENDLTTYTNYNLLAVVLHNLLDNAARYTQNGVISIKMKTIDGKYTLFIENSVLTIPETFVEDLDTRAASQWQKRPDQNENQGIGLILARNICTLLGINFSIGISEGLVTAQLTFNEMGKKVI</sequence>
<dbReference type="InterPro" id="IPR036097">
    <property type="entry name" value="HisK_dim/P_sf"/>
</dbReference>
<dbReference type="PANTHER" id="PTHR45453:SF2">
    <property type="entry name" value="HISTIDINE KINASE"/>
    <property type="match status" value="1"/>
</dbReference>
<feature type="domain" description="Histidine kinase" evidence="12">
    <location>
        <begin position="195"/>
        <end position="415"/>
    </location>
</feature>
<keyword evidence="8 11" id="KW-1133">Transmembrane helix</keyword>
<dbReference type="RefSeq" id="WP_194120386.1">
    <property type="nucleotide sequence ID" value="NZ_JACYGY010000001.1"/>
</dbReference>
<dbReference type="PANTHER" id="PTHR45453">
    <property type="entry name" value="PHOSPHATE REGULON SENSOR PROTEIN PHOR"/>
    <property type="match status" value="1"/>
</dbReference>
<keyword evidence="14" id="KW-1185">Reference proteome</keyword>
<feature type="coiled-coil region" evidence="10">
    <location>
        <begin position="133"/>
        <end position="160"/>
    </location>
</feature>
<evidence type="ECO:0000256" key="5">
    <source>
        <dbReference type="ARBA" id="ARBA00022679"/>
    </source>
</evidence>
<evidence type="ECO:0000256" key="7">
    <source>
        <dbReference type="ARBA" id="ARBA00022777"/>
    </source>
</evidence>
<keyword evidence="4" id="KW-1003">Cell membrane</keyword>
<keyword evidence="7 13" id="KW-0418">Kinase</keyword>
<evidence type="ECO:0000313" key="14">
    <source>
        <dbReference type="Proteomes" id="UP000634134"/>
    </source>
</evidence>
<evidence type="ECO:0000256" key="10">
    <source>
        <dbReference type="SAM" id="Coils"/>
    </source>
</evidence>
<dbReference type="SUPFAM" id="SSF55874">
    <property type="entry name" value="ATPase domain of HSP90 chaperone/DNA topoisomerase II/histidine kinase"/>
    <property type="match status" value="1"/>
</dbReference>
<comment type="caution">
    <text evidence="13">The sequence shown here is derived from an EMBL/GenBank/DDBJ whole genome shotgun (WGS) entry which is preliminary data.</text>
</comment>
<feature type="transmembrane region" description="Helical" evidence="11">
    <location>
        <begin position="69"/>
        <end position="87"/>
    </location>
</feature>
<evidence type="ECO:0000313" key="13">
    <source>
        <dbReference type="EMBL" id="MBE9462163.1"/>
    </source>
</evidence>
<dbReference type="Gene3D" id="3.30.565.10">
    <property type="entry name" value="Histidine kinase-like ATPase, C-terminal domain"/>
    <property type="match status" value="1"/>
</dbReference>
<evidence type="ECO:0000256" key="2">
    <source>
        <dbReference type="ARBA" id="ARBA00004651"/>
    </source>
</evidence>
<dbReference type="InterPro" id="IPR036890">
    <property type="entry name" value="HATPase_C_sf"/>
</dbReference>
<dbReference type="GO" id="GO:0016301">
    <property type="term" value="F:kinase activity"/>
    <property type="evidence" value="ECO:0007669"/>
    <property type="project" value="UniProtKB-KW"/>
</dbReference>
<keyword evidence="6 11" id="KW-0812">Transmembrane</keyword>
<name>A0ABR9W9L7_9BACT</name>
<dbReference type="EC" id="2.7.13.3" evidence="3"/>
<proteinExistence type="predicted"/>
<evidence type="ECO:0000256" key="6">
    <source>
        <dbReference type="ARBA" id="ARBA00022692"/>
    </source>
</evidence>
<dbReference type="Pfam" id="PF02518">
    <property type="entry name" value="HATPase_c"/>
    <property type="match status" value="1"/>
</dbReference>
<keyword evidence="5" id="KW-0808">Transferase</keyword>
<feature type="transmembrane region" description="Helical" evidence="11">
    <location>
        <begin position="107"/>
        <end position="129"/>
    </location>
</feature>
<evidence type="ECO:0000256" key="8">
    <source>
        <dbReference type="ARBA" id="ARBA00022989"/>
    </source>
</evidence>